<keyword evidence="2" id="KW-1185">Reference proteome</keyword>
<evidence type="ECO:0000313" key="2">
    <source>
        <dbReference type="Proteomes" id="UP000789375"/>
    </source>
</evidence>
<dbReference type="AlphaFoldDB" id="A0A9N8VIJ3"/>
<gene>
    <name evidence="1" type="ORF">FMOSSE_LOCUS1417</name>
</gene>
<reference evidence="1" key="1">
    <citation type="submission" date="2021-06" db="EMBL/GenBank/DDBJ databases">
        <authorList>
            <person name="Kallberg Y."/>
            <person name="Tangrot J."/>
            <person name="Rosling A."/>
        </authorList>
    </citation>
    <scope>NUCLEOTIDE SEQUENCE</scope>
    <source>
        <strain evidence="1">87-6 pot B 2015</strain>
    </source>
</reference>
<dbReference type="Proteomes" id="UP000789375">
    <property type="component" value="Unassembled WGS sequence"/>
</dbReference>
<organism evidence="1 2">
    <name type="scientific">Funneliformis mosseae</name>
    <name type="common">Endomycorrhizal fungus</name>
    <name type="synonym">Glomus mosseae</name>
    <dbReference type="NCBI Taxonomy" id="27381"/>
    <lineage>
        <taxon>Eukaryota</taxon>
        <taxon>Fungi</taxon>
        <taxon>Fungi incertae sedis</taxon>
        <taxon>Mucoromycota</taxon>
        <taxon>Glomeromycotina</taxon>
        <taxon>Glomeromycetes</taxon>
        <taxon>Glomerales</taxon>
        <taxon>Glomeraceae</taxon>
        <taxon>Funneliformis</taxon>
    </lineage>
</organism>
<name>A0A9N8VIJ3_FUNMO</name>
<protein>
    <submittedName>
        <fullName evidence="1">14770_t:CDS:1</fullName>
    </submittedName>
</protein>
<accession>A0A9N8VIJ3</accession>
<sequence>MVSIGSGIAIQELEVPQLDVYYVDRGNDDGLIGPAINGSGAFKVWSANKLTDSDDPYTID</sequence>
<comment type="caution">
    <text evidence="1">The sequence shown here is derived from an EMBL/GenBank/DDBJ whole genome shotgun (WGS) entry which is preliminary data.</text>
</comment>
<proteinExistence type="predicted"/>
<evidence type="ECO:0000313" key="1">
    <source>
        <dbReference type="EMBL" id="CAG8449564.1"/>
    </source>
</evidence>
<dbReference type="EMBL" id="CAJVPP010000162">
    <property type="protein sequence ID" value="CAG8449564.1"/>
    <property type="molecule type" value="Genomic_DNA"/>
</dbReference>